<sequence length="207" mass="21670">MWTPTLQVAAASSPERFAVVVADPDLDDPFSILLEYNARSPQAWQRIDIEREIVSLCYRPAMREGAMPVLMALSNEGDVCTTTAEGVSRSVIPGAGLAGPGGRGQTWAICSSPEQIVVGGDGAQLYISCDGECWEAVPMVGAVEGITPRTRVVAVAELAGGDAALLCRSDPPPAFQPGALQDGMSIEDMMAVIEANQAGQQGRAATH</sequence>
<dbReference type="AlphaFoldDB" id="A0AAV3U1M6"/>
<keyword evidence="2" id="KW-1185">Reference proteome</keyword>
<reference evidence="2" key="1">
    <citation type="journal article" date="2019" name="Int. J. Syst. Evol. Microbiol.">
        <title>The Global Catalogue of Microorganisms (GCM) 10K type strain sequencing project: providing services to taxonomists for standard genome sequencing and annotation.</title>
        <authorList>
            <consortium name="The Broad Institute Genomics Platform"/>
            <consortium name="The Broad Institute Genome Sequencing Center for Infectious Disease"/>
            <person name="Wu L."/>
            <person name="Ma J."/>
        </authorList>
    </citation>
    <scope>NUCLEOTIDE SEQUENCE [LARGE SCALE GENOMIC DNA]</scope>
    <source>
        <strain evidence="2">JCM 19134</strain>
    </source>
</reference>
<organism evidence="1 2">
    <name type="scientific">Halioxenophilus aromaticivorans</name>
    <dbReference type="NCBI Taxonomy" id="1306992"/>
    <lineage>
        <taxon>Bacteria</taxon>
        <taxon>Pseudomonadati</taxon>
        <taxon>Pseudomonadota</taxon>
        <taxon>Gammaproteobacteria</taxon>
        <taxon>Alteromonadales</taxon>
        <taxon>Alteromonadaceae</taxon>
        <taxon>Halioxenophilus</taxon>
    </lineage>
</organism>
<dbReference type="Proteomes" id="UP001409585">
    <property type="component" value="Unassembled WGS sequence"/>
</dbReference>
<evidence type="ECO:0000313" key="1">
    <source>
        <dbReference type="EMBL" id="GAA4940746.1"/>
    </source>
</evidence>
<proteinExistence type="predicted"/>
<dbReference type="RefSeq" id="WP_345420684.1">
    <property type="nucleotide sequence ID" value="NZ_AP031496.1"/>
</dbReference>
<protein>
    <submittedName>
        <fullName evidence="1">Uncharacterized protein</fullName>
    </submittedName>
</protein>
<dbReference type="EMBL" id="BAABLX010000011">
    <property type="protein sequence ID" value="GAA4940746.1"/>
    <property type="molecule type" value="Genomic_DNA"/>
</dbReference>
<accession>A0AAV3U1M6</accession>
<comment type="caution">
    <text evidence="1">The sequence shown here is derived from an EMBL/GenBank/DDBJ whole genome shotgun (WGS) entry which is preliminary data.</text>
</comment>
<gene>
    <name evidence="1" type="ORF">GCM10025791_18870</name>
</gene>
<evidence type="ECO:0000313" key="2">
    <source>
        <dbReference type="Proteomes" id="UP001409585"/>
    </source>
</evidence>
<name>A0AAV3U1M6_9ALTE</name>